<dbReference type="Gene3D" id="3.30.565.40">
    <property type="entry name" value="Fervidobacterium nodosum Rt17-B1 like"/>
    <property type="match status" value="1"/>
</dbReference>
<evidence type="ECO:0000313" key="2">
    <source>
        <dbReference type="EMBL" id="BAX93318.1"/>
    </source>
</evidence>
<dbReference type="Proteomes" id="UP000217736">
    <property type="component" value="Chromosome"/>
</dbReference>
<dbReference type="NCBIfam" id="NF043047">
    <property type="entry name" value="EstaseRv3036c"/>
    <property type="match status" value="1"/>
</dbReference>
<dbReference type="Gene3D" id="3.90.640.20">
    <property type="entry name" value="Heat-shock cognate protein, ATPase"/>
    <property type="match status" value="1"/>
</dbReference>
<dbReference type="Pfam" id="PF11738">
    <property type="entry name" value="DUF3298"/>
    <property type="match status" value="1"/>
</dbReference>
<proteinExistence type="predicted"/>
<evidence type="ECO:0000259" key="1">
    <source>
        <dbReference type="Pfam" id="PF11738"/>
    </source>
</evidence>
<feature type="domain" description="DUF3298" evidence="1">
    <location>
        <begin position="159"/>
        <end position="231"/>
    </location>
</feature>
<dbReference type="EMBL" id="AP018164">
    <property type="protein sequence ID" value="BAX93318.1"/>
    <property type="molecule type" value="Genomic_DNA"/>
</dbReference>
<sequence length="243" mass="25877">MRRGLLHTMNKNNGWHSRMVAIAATLAAGAGLASLAAAHADTQMCPQVDANQMCHFDASGPYSNITMAFPADYPDEPALTGYLRKAADDYSNARGPSGSLTSPTALDVTSERYNSGSPRSGTRSVVTKIYQNLGGAHPLTWYKSFNYNLATRTAITYDSLFRPGSQPLQAILPIVQKTLADRYGAAVSIPDDAGLNPANYQSFAITDGAVLFFFDQNALQPALEATQVSVPRTAIASTLSPGL</sequence>
<keyword evidence="3" id="KW-1185">Reference proteome</keyword>
<name>A0A1Z4EK30_9MYCO</name>
<dbReference type="InterPro" id="IPR021729">
    <property type="entry name" value="DUF3298"/>
</dbReference>
<dbReference type="KEGG" id="mshg:MSG_03180"/>
<organism evidence="2 3">
    <name type="scientific">Mycobacterium shigaense</name>
    <dbReference type="NCBI Taxonomy" id="722731"/>
    <lineage>
        <taxon>Bacteria</taxon>
        <taxon>Bacillati</taxon>
        <taxon>Actinomycetota</taxon>
        <taxon>Actinomycetes</taxon>
        <taxon>Mycobacteriales</taxon>
        <taxon>Mycobacteriaceae</taxon>
        <taxon>Mycobacterium</taxon>
        <taxon>Mycobacterium simiae complex</taxon>
    </lineage>
</organism>
<gene>
    <name evidence="2" type="primary">TB22.2_2</name>
    <name evidence="2" type="ORF">MSG_03180</name>
</gene>
<reference evidence="3" key="1">
    <citation type="submission" date="2017-06" db="EMBL/GenBank/DDBJ databases">
        <title>Complete Genome Sequence of Mycobacterium shigaense.</title>
        <authorList>
            <person name="Fukano H."/>
            <person name="Yoshida M."/>
            <person name="Kazumi Y."/>
            <person name="Ogura Y."/>
            <person name="Mitarai S."/>
            <person name="Hayashi T."/>
            <person name="Hoshino Y."/>
        </authorList>
    </citation>
    <scope>NUCLEOTIDE SEQUENCE [LARGE SCALE GENOMIC DNA]</scope>
    <source>
        <strain evidence="3">UN-152</strain>
    </source>
</reference>
<evidence type="ECO:0000313" key="3">
    <source>
        <dbReference type="Proteomes" id="UP000217736"/>
    </source>
</evidence>
<dbReference type="InterPro" id="IPR037126">
    <property type="entry name" value="PdaC/RsiV-like_sf"/>
</dbReference>
<dbReference type="AlphaFoldDB" id="A0A1Z4EK30"/>
<accession>A0A1Z4EK30</accession>
<dbReference type="InterPro" id="IPR053421">
    <property type="entry name" value="Esterase_Immunogenic_RsiV"/>
</dbReference>
<protein>
    <recommendedName>
        <fullName evidence="1">DUF3298 domain-containing protein</fullName>
    </recommendedName>
</protein>